<dbReference type="PANTHER" id="PTHR32071">
    <property type="entry name" value="TRANSCRIPTIONAL REGULATORY PROTEIN"/>
    <property type="match status" value="1"/>
</dbReference>
<protein>
    <submittedName>
        <fullName evidence="10">Sigma 54-interacting transcriptional regulator</fullName>
    </submittedName>
</protein>
<dbReference type="Pfam" id="PF25601">
    <property type="entry name" value="AAA_lid_14"/>
    <property type="match status" value="1"/>
</dbReference>
<dbReference type="EMBL" id="CP089984">
    <property type="protein sequence ID" value="WXB11913.1"/>
    <property type="molecule type" value="Genomic_DNA"/>
</dbReference>
<dbReference type="CDD" id="cd00060">
    <property type="entry name" value="FHA"/>
    <property type="match status" value="1"/>
</dbReference>
<evidence type="ECO:0000313" key="11">
    <source>
        <dbReference type="Proteomes" id="UP001370348"/>
    </source>
</evidence>
<dbReference type="Gene3D" id="1.10.10.60">
    <property type="entry name" value="Homeodomain-like"/>
    <property type="match status" value="1"/>
</dbReference>
<dbReference type="SMART" id="SM00382">
    <property type="entry name" value="AAA"/>
    <property type="match status" value="1"/>
</dbReference>
<dbReference type="PROSITE" id="PS00688">
    <property type="entry name" value="SIGMA54_INTERACT_3"/>
    <property type="match status" value="1"/>
</dbReference>
<evidence type="ECO:0000256" key="3">
    <source>
        <dbReference type="ARBA" id="ARBA00023012"/>
    </source>
</evidence>
<evidence type="ECO:0000256" key="2">
    <source>
        <dbReference type="ARBA" id="ARBA00022840"/>
    </source>
</evidence>
<evidence type="ECO:0000259" key="8">
    <source>
        <dbReference type="PROSITE" id="PS50006"/>
    </source>
</evidence>
<dbReference type="Gene3D" id="1.10.8.60">
    <property type="match status" value="1"/>
</dbReference>
<sequence>MSTETLASSGERARSRRPLGAILRVLDARATPSTYALNAGSCSIGSSSACDLVIDDSTVSRNHVELDLTAEGVSVRDLGSRNGTYYLGQRVEKMVVGLGGRLTLGRVTIAIEADTKALEQGLEDGEPGYAGMLGETRPMRQLFALLTRLEGSLVPVLLEGESGVGKELLAHALHDHSSVATGLFVTVDCGAIVHDLVAGELFGPKTSGGFAGAGLGAFERADGGTLFLDDVSELPLEVQPVLLRALETGEIRAGERAKRVRVRILAASNRDLASAMAEGSFREDLFYRLAVVRLIVPPLRERAPDIPILARHFAEEAGLGGLPDDVLVELRARSWPGNVRELRNAIRSYAAIGLLPADRARWGADGLDMALSEFVDVARSYSDQKDALFERFTRAYLHRLMLAARNNQTEAARIAGLDRTYLRKLLAKFGFLD</sequence>
<proteinExistence type="predicted"/>
<evidence type="ECO:0000313" key="10">
    <source>
        <dbReference type="EMBL" id="WXB11913.1"/>
    </source>
</evidence>
<dbReference type="InterPro" id="IPR025662">
    <property type="entry name" value="Sigma_54_int_dom_ATP-bd_1"/>
</dbReference>
<dbReference type="Gene3D" id="2.60.200.20">
    <property type="match status" value="1"/>
</dbReference>
<keyword evidence="4" id="KW-0805">Transcription regulation</keyword>
<dbReference type="PROSITE" id="PS50006">
    <property type="entry name" value="FHA_DOMAIN"/>
    <property type="match status" value="1"/>
</dbReference>
<evidence type="ECO:0000256" key="1">
    <source>
        <dbReference type="ARBA" id="ARBA00022741"/>
    </source>
</evidence>
<dbReference type="CDD" id="cd00009">
    <property type="entry name" value="AAA"/>
    <property type="match status" value="1"/>
</dbReference>
<dbReference type="SUPFAM" id="SSF52540">
    <property type="entry name" value="P-loop containing nucleoside triphosphate hydrolases"/>
    <property type="match status" value="1"/>
</dbReference>
<dbReference type="Pfam" id="PF16697">
    <property type="entry name" value="Yop-YscD_cpl"/>
    <property type="match status" value="1"/>
</dbReference>
<dbReference type="SUPFAM" id="SSF46689">
    <property type="entry name" value="Homeodomain-like"/>
    <property type="match status" value="1"/>
</dbReference>
<keyword evidence="1" id="KW-0547">Nucleotide-binding</keyword>
<reference evidence="10 11" key="1">
    <citation type="submission" date="2021-12" db="EMBL/GenBank/DDBJ databases">
        <title>Discovery of the Pendulisporaceae a myxobacterial family with distinct sporulation behavior and unique specialized metabolism.</title>
        <authorList>
            <person name="Garcia R."/>
            <person name="Popoff A."/>
            <person name="Bader C.D."/>
            <person name="Loehr J."/>
            <person name="Walesch S."/>
            <person name="Walt C."/>
            <person name="Boldt J."/>
            <person name="Bunk B."/>
            <person name="Haeckl F.J.F.P.J."/>
            <person name="Gunesch A.P."/>
            <person name="Birkelbach J."/>
            <person name="Nuebel U."/>
            <person name="Pietschmann T."/>
            <person name="Bach T."/>
            <person name="Mueller R."/>
        </authorList>
    </citation>
    <scope>NUCLEOTIDE SEQUENCE [LARGE SCALE GENOMIC DNA]</scope>
    <source>
        <strain evidence="10 11">MSr11954</strain>
    </source>
</reference>
<name>A0ABZ2LLX9_9BACT</name>
<dbReference type="InterPro" id="IPR000253">
    <property type="entry name" value="FHA_dom"/>
</dbReference>
<dbReference type="PROSITE" id="PS50045">
    <property type="entry name" value="SIGMA54_INTERACT_4"/>
    <property type="match status" value="1"/>
</dbReference>
<dbReference type="Pfam" id="PF00158">
    <property type="entry name" value="Sigma54_activat"/>
    <property type="match status" value="1"/>
</dbReference>
<dbReference type="InterPro" id="IPR003593">
    <property type="entry name" value="AAA+_ATPase"/>
</dbReference>
<organism evidence="10 11">
    <name type="scientific">Pendulispora albinea</name>
    <dbReference type="NCBI Taxonomy" id="2741071"/>
    <lineage>
        <taxon>Bacteria</taxon>
        <taxon>Pseudomonadati</taxon>
        <taxon>Myxococcota</taxon>
        <taxon>Myxococcia</taxon>
        <taxon>Myxococcales</taxon>
        <taxon>Sorangiineae</taxon>
        <taxon>Pendulisporaceae</taxon>
        <taxon>Pendulispora</taxon>
    </lineage>
</organism>
<keyword evidence="6" id="KW-0010">Activator</keyword>
<evidence type="ECO:0000256" key="4">
    <source>
        <dbReference type="ARBA" id="ARBA00023015"/>
    </source>
</evidence>
<dbReference type="Proteomes" id="UP001370348">
    <property type="component" value="Chromosome"/>
</dbReference>
<dbReference type="InterPro" id="IPR032030">
    <property type="entry name" value="YscD_cytoplasmic_dom"/>
</dbReference>
<keyword evidence="3" id="KW-0902">Two-component regulatory system</keyword>
<feature type="domain" description="Sigma-54 factor interaction" evidence="9">
    <location>
        <begin position="132"/>
        <end position="351"/>
    </location>
</feature>
<feature type="domain" description="FHA" evidence="8">
    <location>
        <begin position="42"/>
        <end position="91"/>
    </location>
</feature>
<keyword evidence="11" id="KW-1185">Reference proteome</keyword>
<evidence type="ECO:0000259" key="9">
    <source>
        <dbReference type="PROSITE" id="PS50045"/>
    </source>
</evidence>
<accession>A0ABZ2LLX9</accession>
<dbReference type="SMART" id="SM00240">
    <property type="entry name" value="FHA"/>
    <property type="match status" value="1"/>
</dbReference>
<keyword evidence="2" id="KW-0067">ATP-binding</keyword>
<dbReference type="InterPro" id="IPR025944">
    <property type="entry name" value="Sigma_54_int_dom_CS"/>
</dbReference>
<dbReference type="SUPFAM" id="SSF49879">
    <property type="entry name" value="SMAD/FHA domain"/>
    <property type="match status" value="1"/>
</dbReference>
<dbReference type="InterPro" id="IPR002078">
    <property type="entry name" value="Sigma_54_int"/>
</dbReference>
<dbReference type="Gene3D" id="3.40.50.300">
    <property type="entry name" value="P-loop containing nucleotide triphosphate hydrolases"/>
    <property type="match status" value="1"/>
</dbReference>
<keyword evidence="7" id="KW-0804">Transcription</keyword>
<evidence type="ECO:0000256" key="5">
    <source>
        <dbReference type="ARBA" id="ARBA00023125"/>
    </source>
</evidence>
<gene>
    <name evidence="10" type="ORF">LZC94_29160</name>
</gene>
<evidence type="ECO:0000256" key="7">
    <source>
        <dbReference type="ARBA" id="ARBA00023163"/>
    </source>
</evidence>
<dbReference type="InterPro" id="IPR027417">
    <property type="entry name" value="P-loop_NTPase"/>
</dbReference>
<dbReference type="InterPro" id="IPR058031">
    <property type="entry name" value="AAA_lid_NorR"/>
</dbReference>
<evidence type="ECO:0000256" key="6">
    <source>
        <dbReference type="ARBA" id="ARBA00023159"/>
    </source>
</evidence>
<dbReference type="InterPro" id="IPR009057">
    <property type="entry name" value="Homeodomain-like_sf"/>
</dbReference>
<dbReference type="RefSeq" id="WP_394821529.1">
    <property type="nucleotide sequence ID" value="NZ_CP089984.1"/>
</dbReference>
<dbReference type="InterPro" id="IPR008984">
    <property type="entry name" value="SMAD_FHA_dom_sf"/>
</dbReference>
<dbReference type="PROSITE" id="PS00675">
    <property type="entry name" value="SIGMA54_INTERACT_1"/>
    <property type="match status" value="1"/>
</dbReference>
<keyword evidence="5" id="KW-0238">DNA-binding</keyword>
<dbReference type="PANTHER" id="PTHR32071:SF95">
    <property type="entry name" value="DNA-BINDING TRANSCRIPTIONAL REGULATOR NTRC"/>
    <property type="match status" value="1"/>
</dbReference>